<organism evidence="1 2">
    <name type="scientific">Mucuna pruriens</name>
    <name type="common">Velvet bean</name>
    <name type="synonym">Dolichos pruriens</name>
    <dbReference type="NCBI Taxonomy" id="157652"/>
    <lineage>
        <taxon>Eukaryota</taxon>
        <taxon>Viridiplantae</taxon>
        <taxon>Streptophyta</taxon>
        <taxon>Embryophyta</taxon>
        <taxon>Tracheophyta</taxon>
        <taxon>Spermatophyta</taxon>
        <taxon>Magnoliopsida</taxon>
        <taxon>eudicotyledons</taxon>
        <taxon>Gunneridae</taxon>
        <taxon>Pentapetalae</taxon>
        <taxon>rosids</taxon>
        <taxon>fabids</taxon>
        <taxon>Fabales</taxon>
        <taxon>Fabaceae</taxon>
        <taxon>Papilionoideae</taxon>
        <taxon>50 kb inversion clade</taxon>
        <taxon>NPAAA clade</taxon>
        <taxon>indigoferoid/millettioid clade</taxon>
        <taxon>Phaseoleae</taxon>
        <taxon>Mucuna</taxon>
    </lineage>
</organism>
<accession>A0A371I3B0</accession>
<name>A0A371I3B0_MUCPR</name>
<keyword evidence="2" id="KW-1185">Reference proteome</keyword>
<evidence type="ECO:0000313" key="2">
    <source>
        <dbReference type="Proteomes" id="UP000257109"/>
    </source>
</evidence>
<dbReference type="Proteomes" id="UP000257109">
    <property type="component" value="Unassembled WGS sequence"/>
</dbReference>
<dbReference type="EMBL" id="QJKJ01001049">
    <property type="protein sequence ID" value="RDY09444.1"/>
    <property type="molecule type" value="Genomic_DNA"/>
</dbReference>
<proteinExistence type="predicted"/>
<protein>
    <submittedName>
        <fullName evidence="1">Acyl-activating enzyme 18, peroxisomal</fullName>
    </submittedName>
</protein>
<evidence type="ECO:0000313" key="1">
    <source>
        <dbReference type="EMBL" id="RDY09444.1"/>
    </source>
</evidence>
<gene>
    <name evidence="1" type="primary">AAE18</name>
    <name evidence="1" type="ORF">CR513_06185</name>
</gene>
<dbReference type="PANTHER" id="PTHR44378">
    <property type="entry name" value="ACYL-ACTIVATING ENZYME 17, PEROXISOMAL-RELATED"/>
    <property type="match status" value="1"/>
</dbReference>
<dbReference type="OrthoDB" id="952963at2759"/>
<dbReference type="AlphaFoldDB" id="A0A371I3B0"/>
<sequence length="147" mass="16697">MGKSVKELGVEDFVNAGLTVGEANELYGVLRDILSLSPPQPSHIWRHLVTLRALKPSFPHSLHQLLYYSVYHSAFQPQHPSLPLYCFPSLEHSKRSNLGRLMETHGPNLLGPSYKDPITSFPLFHNSTGHFFSRNFRFPLLNLQTAF</sequence>
<dbReference type="STRING" id="157652.A0A371I3B0"/>
<reference evidence="1" key="1">
    <citation type="submission" date="2018-05" db="EMBL/GenBank/DDBJ databases">
        <title>Draft genome of Mucuna pruriens seed.</title>
        <authorList>
            <person name="Nnadi N.E."/>
            <person name="Vos R."/>
            <person name="Hasami M.H."/>
            <person name="Devisetty U.K."/>
            <person name="Aguiy J.C."/>
        </authorList>
    </citation>
    <scope>NUCLEOTIDE SEQUENCE [LARGE SCALE GENOMIC DNA]</scope>
    <source>
        <strain evidence="1">JCA_2017</strain>
    </source>
</reference>
<comment type="caution">
    <text evidence="1">The sequence shown here is derived from an EMBL/GenBank/DDBJ whole genome shotgun (WGS) entry which is preliminary data.</text>
</comment>
<feature type="non-terminal residue" evidence="1">
    <location>
        <position position="1"/>
    </location>
</feature>
<dbReference type="PANTHER" id="PTHR44378:SF1">
    <property type="entry name" value="ACYL-ACTIVATING ENZYME 18, PEROXISOMAL-RELATED"/>
    <property type="match status" value="1"/>
</dbReference>